<proteinExistence type="predicted"/>
<keyword evidence="1" id="KW-1133">Transmembrane helix</keyword>
<dbReference type="EMBL" id="LBUZ01000053">
    <property type="protein sequence ID" value="KKQ73773.1"/>
    <property type="molecule type" value="Genomic_DNA"/>
</dbReference>
<sequence>MSARRVNKGEIYIGLIIALAILVILSQAIMSLVFSAYDLLNFTQARTTAKHIASEQIELIRNLPYDDVATVGGIPPGNIPQTQDVVRNGLNYQVDTSIVYVDDPFDGTQGGNPDDILATDYKLVRVEVSWEGLAASRGNPVVLVTNLSPKGVETVTGGGTLSILIFDANSQPVSGADVQIIGSGVNVNITQQTGANGRLIFPGAPVCNACYQLTVSKTGYNSERTYSITEVANPSKPHLTVLEGQLTQTSFNIDRLSTLNISSTSDRANNFSALPSQSFSLRGDKIIGKDGNDYPVYKYNETLTTDASGSLILNDMEWDNYTSTFLNPSYDLAGTNPLNPFVLNPNTTLDFKFALSSNSINSLLVRFKDAADNPIASVSALLKDSVNPVASASSGLSVDPDFGQVFFPNLQAKTYTLEATASGYQNYSSDVAVSGNSSENVTLSP</sequence>
<gene>
    <name evidence="2" type="ORF">US96_C0053G0004</name>
</gene>
<organism evidence="2 3">
    <name type="scientific">Candidatus Woesebacteria bacterium GW2011_GWB1_38_5b</name>
    <dbReference type="NCBI Taxonomy" id="1618569"/>
    <lineage>
        <taxon>Bacteria</taxon>
        <taxon>Candidatus Woeseibacteriota</taxon>
    </lineage>
</organism>
<comment type="caution">
    <text evidence="2">The sequence shown here is derived from an EMBL/GenBank/DDBJ whole genome shotgun (WGS) entry which is preliminary data.</text>
</comment>
<evidence type="ECO:0000313" key="3">
    <source>
        <dbReference type="Proteomes" id="UP000034181"/>
    </source>
</evidence>
<dbReference type="AlphaFoldDB" id="A0A0G0K230"/>
<reference evidence="2 3" key="1">
    <citation type="journal article" date="2015" name="Nature">
        <title>rRNA introns, odd ribosomes, and small enigmatic genomes across a large radiation of phyla.</title>
        <authorList>
            <person name="Brown C.T."/>
            <person name="Hug L.A."/>
            <person name="Thomas B.C."/>
            <person name="Sharon I."/>
            <person name="Castelle C.J."/>
            <person name="Singh A."/>
            <person name="Wilkins M.J."/>
            <person name="Williams K.H."/>
            <person name="Banfield J.F."/>
        </authorList>
    </citation>
    <scope>NUCLEOTIDE SEQUENCE [LARGE SCALE GENOMIC DNA]</scope>
</reference>
<dbReference type="SUPFAM" id="SSF49464">
    <property type="entry name" value="Carboxypeptidase regulatory domain-like"/>
    <property type="match status" value="1"/>
</dbReference>
<feature type="transmembrane region" description="Helical" evidence="1">
    <location>
        <begin position="12"/>
        <end position="37"/>
    </location>
</feature>
<dbReference type="Proteomes" id="UP000034181">
    <property type="component" value="Unassembled WGS sequence"/>
</dbReference>
<keyword evidence="1" id="KW-0812">Transmembrane</keyword>
<evidence type="ECO:0008006" key="4">
    <source>
        <dbReference type="Google" id="ProtNLM"/>
    </source>
</evidence>
<protein>
    <recommendedName>
        <fullName evidence="4">Carboxypeptidase regulatory-like domain-containing protein</fullName>
    </recommendedName>
</protein>
<name>A0A0G0K230_9BACT</name>
<dbReference type="InterPro" id="IPR008969">
    <property type="entry name" value="CarboxyPept-like_regulatory"/>
</dbReference>
<dbReference type="Gene3D" id="2.60.40.1120">
    <property type="entry name" value="Carboxypeptidase-like, regulatory domain"/>
    <property type="match status" value="2"/>
</dbReference>
<accession>A0A0G0K230</accession>
<evidence type="ECO:0000256" key="1">
    <source>
        <dbReference type="SAM" id="Phobius"/>
    </source>
</evidence>
<keyword evidence="1" id="KW-0472">Membrane</keyword>
<evidence type="ECO:0000313" key="2">
    <source>
        <dbReference type="EMBL" id="KKQ73773.1"/>
    </source>
</evidence>